<dbReference type="EMBL" id="JAVFWL010000002">
    <property type="protein sequence ID" value="KAK6732559.1"/>
    <property type="molecule type" value="Genomic_DNA"/>
</dbReference>
<name>A0ABR1C1Y4_NECAM</name>
<evidence type="ECO:0000313" key="2">
    <source>
        <dbReference type="EMBL" id="KAK6732559.1"/>
    </source>
</evidence>
<keyword evidence="1" id="KW-0175">Coiled coil</keyword>
<accession>A0ABR1C1Y4</accession>
<proteinExistence type="predicted"/>
<dbReference type="Proteomes" id="UP001303046">
    <property type="component" value="Unassembled WGS sequence"/>
</dbReference>
<keyword evidence="3" id="KW-1185">Reference proteome</keyword>
<organism evidence="2 3">
    <name type="scientific">Necator americanus</name>
    <name type="common">Human hookworm</name>
    <dbReference type="NCBI Taxonomy" id="51031"/>
    <lineage>
        <taxon>Eukaryota</taxon>
        <taxon>Metazoa</taxon>
        <taxon>Ecdysozoa</taxon>
        <taxon>Nematoda</taxon>
        <taxon>Chromadorea</taxon>
        <taxon>Rhabditida</taxon>
        <taxon>Rhabditina</taxon>
        <taxon>Rhabditomorpha</taxon>
        <taxon>Strongyloidea</taxon>
        <taxon>Ancylostomatidae</taxon>
        <taxon>Bunostominae</taxon>
        <taxon>Necator</taxon>
    </lineage>
</organism>
<gene>
    <name evidence="2" type="primary">Necator_chrII.g4536</name>
    <name evidence="2" type="ORF">RB195_016744</name>
</gene>
<feature type="coiled-coil region" evidence="1">
    <location>
        <begin position="53"/>
        <end position="83"/>
    </location>
</feature>
<evidence type="ECO:0000313" key="3">
    <source>
        <dbReference type="Proteomes" id="UP001303046"/>
    </source>
</evidence>
<comment type="caution">
    <text evidence="2">The sequence shown here is derived from an EMBL/GenBank/DDBJ whole genome shotgun (WGS) entry which is preliminary data.</text>
</comment>
<reference evidence="2 3" key="1">
    <citation type="submission" date="2023-08" db="EMBL/GenBank/DDBJ databases">
        <title>A Necator americanus chromosomal reference genome.</title>
        <authorList>
            <person name="Ilik V."/>
            <person name="Petrzelkova K.J."/>
            <person name="Pardy F."/>
            <person name="Fuh T."/>
            <person name="Niatou-Singa F.S."/>
            <person name="Gouil Q."/>
            <person name="Baker L."/>
            <person name="Ritchie M.E."/>
            <person name="Jex A.R."/>
            <person name="Gazzola D."/>
            <person name="Li H."/>
            <person name="Toshio Fujiwara R."/>
            <person name="Zhan B."/>
            <person name="Aroian R.V."/>
            <person name="Pafco B."/>
            <person name="Schwarz E.M."/>
        </authorList>
    </citation>
    <scope>NUCLEOTIDE SEQUENCE [LARGE SCALE GENOMIC DNA]</scope>
    <source>
        <strain evidence="2 3">Aroian</strain>
        <tissue evidence="2">Whole animal</tissue>
    </source>
</reference>
<sequence length="274" mass="31443">MHIFQDYELMRYVVYVLLISPLISVCNTVNSAGQLITDNVGDVATSNPLISEFRRERRERRLLRKKKQRMRELREEIRTLTMSLHQTHDGSVLERTELKQKQKRRGRKGVKWRKNLLEKLKAIVRRLDRMERRIIAVEPLLTSEVAVNTTSESLSRTTSTVVTNGTMNLKIKRIQPAITRSRSGENGTICATHKDCRPGHCCHHFVTKKSSSYLCVVHEFPENVFCIDGCQCSTHLNCFLPEGNATEAFCKKASSFDILKGSYLYRQDSAVIDA</sequence>
<protein>
    <submittedName>
        <fullName evidence="2">Uncharacterized protein</fullName>
    </submittedName>
</protein>
<evidence type="ECO:0000256" key="1">
    <source>
        <dbReference type="SAM" id="Coils"/>
    </source>
</evidence>